<comment type="pathway">
    <text evidence="3">Amino-sugar metabolism; N-acetylmuramate degradation.</text>
</comment>
<dbReference type="CDD" id="cd05007">
    <property type="entry name" value="SIS_Etherase"/>
    <property type="match status" value="1"/>
</dbReference>
<dbReference type="PANTHER" id="PTHR10088:SF4">
    <property type="entry name" value="GLUCOKINASE REGULATORY PROTEIN"/>
    <property type="match status" value="1"/>
</dbReference>
<sequence>MTQAIGTERPNPASAALDEMSPAQIVATMNAADFAVPEAIRAAQESIAAAIAAAEPLFADGGRLIYVGAGTSGRLGVLDAAECPPTFHTDPSRVVGLIAGGPTALVDAVEGAEDDTEQGAADLAALDVGGHDVVVGIAASGRTPYVIGALIEAKGRGALTVAVSCNVGAELSRHAAHPIELDTGPEVLTGSTRLKAGTAQKQVLNMISTALMVRSGRTYGNLMVDVHATNAKLRVRATRLVATIAEVDEPTALGVLEGCDFEVKTAVVMLRRGDDVAAARDRLSAASGRLAVAIDLPSSRHPALS</sequence>
<proteinExistence type="inferred from homology"/>
<keyword evidence="6" id="KW-1185">Reference proteome</keyword>
<evidence type="ECO:0000256" key="3">
    <source>
        <dbReference type="HAMAP-Rule" id="MF_00068"/>
    </source>
</evidence>
<dbReference type="RefSeq" id="WP_091528760.1">
    <property type="nucleotide sequence ID" value="NZ_LT629772.1"/>
</dbReference>
<dbReference type="STRING" id="630515.SAMN04489812_5075"/>
<dbReference type="Gene3D" id="1.10.8.1080">
    <property type="match status" value="1"/>
</dbReference>
<dbReference type="GO" id="GO:0097367">
    <property type="term" value="F:carbohydrate derivative binding"/>
    <property type="evidence" value="ECO:0007669"/>
    <property type="project" value="InterPro"/>
</dbReference>
<dbReference type="GO" id="GO:0009254">
    <property type="term" value="P:peptidoglycan turnover"/>
    <property type="evidence" value="ECO:0007669"/>
    <property type="project" value="TreeGrafter"/>
</dbReference>
<dbReference type="SUPFAM" id="SSF53697">
    <property type="entry name" value="SIS domain"/>
    <property type="match status" value="1"/>
</dbReference>
<dbReference type="PANTHER" id="PTHR10088">
    <property type="entry name" value="GLUCOKINASE REGULATORY PROTEIN"/>
    <property type="match status" value="1"/>
</dbReference>
<comment type="subunit">
    <text evidence="3">Homodimer.</text>
</comment>
<dbReference type="PROSITE" id="PS51464">
    <property type="entry name" value="SIS"/>
    <property type="match status" value="1"/>
</dbReference>
<dbReference type="PROSITE" id="PS01272">
    <property type="entry name" value="GCKR"/>
    <property type="match status" value="1"/>
</dbReference>
<dbReference type="Proteomes" id="UP000199103">
    <property type="component" value="Chromosome I"/>
</dbReference>
<dbReference type="HAMAP" id="MF_00068">
    <property type="entry name" value="MurQ"/>
    <property type="match status" value="1"/>
</dbReference>
<dbReference type="Gene3D" id="3.40.50.10490">
    <property type="entry name" value="Glucose-6-phosphate isomerase like protein, domain 1"/>
    <property type="match status" value="1"/>
</dbReference>
<dbReference type="InterPro" id="IPR046348">
    <property type="entry name" value="SIS_dom_sf"/>
</dbReference>
<dbReference type="InterPro" id="IPR005486">
    <property type="entry name" value="Glucokinase_regulatory_CS"/>
</dbReference>
<dbReference type="EMBL" id="LT629772">
    <property type="protein sequence ID" value="SDT30325.1"/>
    <property type="molecule type" value="Genomic_DNA"/>
</dbReference>
<evidence type="ECO:0000256" key="1">
    <source>
        <dbReference type="ARBA" id="ARBA00023239"/>
    </source>
</evidence>
<dbReference type="OrthoDB" id="9813395at2"/>
<dbReference type="GO" id="GO:0016835">
    <property type="term" value="F:carbon-oxygen lyase activity"/>
    <property type="evidence" value="ECO:0007669"/>
    <property type="project" value="UniProtKB-UniRule"/>
</dbReference>
<dbReference type="UniPathway" id="UPA00342"/>
<comment type="similarity">
    <text evidence="3">Belongs to the GCKR-like family. MurNAc-6-P etherase subfamily.</text>
</comment>
<protein>
    <recommendedName>
        <fullName evidence="3">N-acetylmuramic acid 6-phosphate etherase</fullName>
        <shortName evidence="3">MurNAc-6-P etherase</shortName>
        <ecNumber evidence="3">4.2.1.126</ecNumber>
    </recommendedName>
    <alternativeName>
        <fullName evidence="3">N-acetylmuramic acid 6-phosphate hydrolase</fullName>
    </alternativeName>
    <alternativeName>
        <fullName evidence="3">N-acetylmuramic acid 6-phosphate lyase</fullName>
    </alternativeName>
</protein>
<keyword evidence="1 3" id="KW-0456">Lyase</keyword>
<dbReference type="GO" id="GO:0097173">
    <property type="term" value="P:N-acetylmuramic acid catabolic process"/>
    <property type="evidence" value="ECO:0007669"/>
    <property type="project" value="UniProtKB-UniPathway"/>
</dbReference>
<accession>A0A1H1Z925</accession>
<comment type="miscellaneous">
    <text evidence="3">A lyase-type mechanism (elimination/hydration) is suggested for the cleavage of the lactyl ether bond of MurNAc 6-phosphate, with the formation of an alpha,beta-unsaturated aldehyde intermediate with (E)-stereochemistry, followed by the syn addition of water to give product.</text>
</comment>
<dbReference type="InterPro" id="IPR005488">
    <property type="entry name" value="Etherase_MurQ"/>
</dbReference>
<dbReference type="InterPro" id="IPR001347">
    <property type="entry name" value="SIS_dom"/>
</dbReference>
<feature type="active site" description="Proton donor" evidence="3">
    <location>
        <position position="82"/>
    </location>
</feature>
<evidence type="ECO:0000259" key="4">
    <source>
        <dbReference type="PROSITE" id="PS51464"/>
    </source>
</evidence>
<dbReference type="EC" id="4.2.1.126" evidence="3"/>
<keyword evidence="2 3" id="KW-0119">Carbohydrate metabolism</keyword>
<evidence type="ECO:0000313" key="6">
    <source>
        <dbReference type="Proteomes" id="UP000199103"/>
    </source>
</evidence>
<feature type="domain" description="SIS" evidence="4">
    <location>
        <begin position="54"/>
        <end position="217"/>
    </location>
</feature>
<organism evidence="5 6">
    <name type="scientific">Microlunatus soli</name>
    <dbReference type="NCBI Taxonomy" id="630515"/>
    <lineage>
        <taxon>Bacteria</taxon>
        <taxon>Bacillati</taxon>
        <taxon>Actinomycetota</taxon>
        <taxon>Actinomycetes</taxon>
        <taxon>Propionibacteriales</taxon>
        <taxon>Propionibacteriaceae</taxon>
        <taxon>Microlunatus</taxon>
    </lineage>
</organism>
<evidence type="ECO:0000313" key="5">
    <source>
        <dbReference type="EMBL" id="SDT30325.1"/>
    </source>
</evidence>
<dbReference type="Pfam" id="PF22645">
    <property type="entry name" value="GKRP_SIS_N"/>
    <property type="match status" value="1"/>
</dbReference>
<reference evidence="5 6" key="1">
    <citation type="submission" date="2016-10" db="EMBL/GenBank/DDBJ databases">
        <authorList>
            <person name="de Groot N.N."/>
        </authorList>
    </citation>
    <scope>NUCLEOTIDE SEQUENCE [LARGE SCALE GENOMIC DNA]</scope>
    <source>
        <strain evidence="5 6">DSM 21800</strain>
    </source>
</reference>
<dbReference type="InterPro" id="IPR040190">
    <property type="entry name" value="MURQ/GCKR"/>
</dbReference>
<dbReference type="GO" id="GO:0016803">
    <property type="term" value="F:ether hydrolase activity"/>
    <property type="evidence" value="ECO:0007669"/>
    <property type="project" value="TreeGrafter"/>
</dbReference>
<name>A0A1H1Z925_9ACTN</name>
<comment type="function">
    <text evidence="3">Specifically catalyzes the cleavage of the D-lactyl ether substituent of MurNAc 6-phosphate, producing GlcNAc 6-phosphate and D-lactate.</text>
</comment>
<dbReference type="FunFam" id="3.40.50.10490:FF:000014">
    <property type="entry name" value="N-acetylmuramic acid 6-phosphate etherase"/>
    <property type="match status" value="1"/>
</dbReference>
<comment type="catalytic activity">
    <reaction evidence="3">
        <text>N-acetyl-D-muramate 6-phosphate + H2O = N-acetyl-D-glucosamine 6-phosphate + (R)-lactate</text>
        <dbReference type="Rhea" id="RHEA:26410"/>
        <dbReference type="ChEBI" id="CHEBI:15377"/>
        <dbReference type="ChEBI" id="CHEBI:16004"/>
        <dbReference type="ChEBI" id="CHEBI:57513"/>
        <dbReference type="ChEBI" id="CHEBI:58722"/>
        <dbReference type="EC" id="4.2.1.126"/>
    </reaction>
</comment>
<feature type="active site" evidence="3">
    <location>
        <position position="113"/>
    </location>
</feature>
<dbReference type="NCBIfam" id="NF009222">
    <property type="entry name" value="PRK12570.1"/>
    <property type="match status" value="1"/>
</dbReference>
<dbReference type="NCBIfam" id="NF003915">
    <property type="entry name" value="PRK05441.1"/>
    <property type="match status" value="1"/>
</dbReference>
<gene>
    <name evidence="3" type="primary">murQ</name>
    <name evidence="5" type="ORF">SAMN04489812_5075</name>
</gene>
<dbReference type="AlphaFoldDB" id="A0A1H1Z925"/>
<dbReference type="NCBIfam" id="TIGR00274">
    <property type="entry name" value="N-acetylmuramic acid 6-phosphate etherase"/>
    <property type="match status" value="1"/>
</dbReference>
<evidence type="ECO:0000256" key="2">
    <source>
        <dbReference type="ARBA" id="ARBA00023277"/>
    </source>
</evidence>
<dbReference type="GO" id="GO:0046348">
    <property type="term" value="P:amino sugar catabolic process"/>
    <property type="evidence" value="ECO:0007669"/>
    <property type="project" value="InterPro"/>
</dbReference>